<dbReference type="EMBL" id="BQNB010021422">
    <property type="protein sequence ID" value="GJU06219.1"/>
    <property type="molecule type" value="Genomic_DNA"/>
</dbReference>
<proteinExistence type="predicted"/>
<sequence>MIELMSNETAKELEDNGVLDRVEHLRVIGSKILAFLDAFPKGILTFRLTFPIGDLGFLTVKSVATVFLWDVAIRG</sequence>
<dbReference type="Proteomes" id="UP001151760">
    <property type="component" value="Unassembled WGS sequence"/>
</dbReference>
<reference evidence="1" key="1">
    <citation type="journal article" date="2022" name="Int. J. Mol. Sci.">
        <title>Draft Genome of Tanacetum Coccineum: Genomic Comparison of Closely Related Tanacetum-Family Plants.</title>
        <authorList>
            <person name="Yamashiro T."/>
            <person name="Shiraishi A."/>
            <person name="Nakayama K."/>
            <person name="Satake H."/>
        </authorList>
    </citation>
    <scope>NUCLEOTIDE SEQUENCE</scope>
</reference>
<name>A0ABQ5J161_9ASTR</name>
<evidence type="ECO:0000313" key="1">
    <source>
        <dbReference type="EMBL" id="GJU06219.1"/>
    </source>
</evidence>
<protein>
    <submittedName>
        <fullName evidence="1">Uncharacterized protein</fullName>
    </submittedName>
</protein>
<evidence type="ECO:0000313" key="2">
    <source>
        <dbReference type="Proteomes" id="UP001151760"/>
    </source>
</evidence>
<accession>A0ABQ5J161</accession>
<reference evidence="1" key="2">
    <citation type="submission" date="2022-01" db="EMBL/GenBank/DDBJ databases">
        <authorList>
            <person name="Yamashiro T."/>
            <person name="Shiraishi A."/>
            <person name="Satake H."/>
            <person name="Nakayama K."/>
        </authorList>
    </citation>
    <scope>NUCLEOTIDE SEQUENCE</scope>
</reference>
<gene>
    <name evidence="1" type="ORF">Tco_1122649</name>
</gene>
<keyword evidence="2" id="KW-1185">Reference proteome</keyword>
<comment type="caution">
    <text evidence="1">The sequence shown here is derived from an EMBL/GenBank/DDBJ whole genome shotgun (WGS) entry which is preliminary data.</text>
</comment>
<organism evidence="1 2">
    <name type="scientific">Tanacetum coccineum</name>
    <dbReference type="NCBI Taxonomy" id="301880"/>
    <lineage>
        <taxon>Eukaryota</taxon>
        <taxon>Viridiplantae</taxon>
        <taxon>Streptophyta</taxon>
        <taxon>Embryophyta</taxon>
        <taxon>Tracheophyta</taxon>
        <taxon>Spermatophyta</taxon>
        <taxon>Magnoliopsida</taxon>
        <taxon>eudicotyledons</taxon>
        <taxon>Gunneridae</taxon>
        <taxon>Pentapetalae</taxon>
        <taxon>asterids</taxon>
        <taxon>campanulids</taxon>
        <taxon>Asterales</taxon>
        <taxon>Asteraceae</taxon>
        <taxon>Asteroideae</taxon>
        <taxon>Anthemideae</taxon>
        <taxon>Anthemidinae</taxon>
        <taxon>Tanacetum</taxon>
    </lineage>
</organism>